<evidence type="ECO:0000313" key="14">
    <source>
        <dbReference type="Proteomes" id="UP000440732"/>
    </source>
</evidence>
<protein>
    <submittedName>
        <fullName evidence="5">Uncharacterized protein</fullName>
    </submittedName>
</protein>
<dbReference type="EMBL" id="QXGC01003195">
    <property type="protein sequence ID" value="KAE9177731.1"/>
    <property type="molecule type" value="Genomic_DNA"/>
</dbReference>
<dbReference type="Proteomes" id="UP000440732">
    <property type="component" value="Unassembled WGS sequence"/>
</dbReference>
<accession>A0A6A3QYW7</accession>
<dbReference type="Proteomes" id="UP000476176">
    <property type="component" value="Unassembled WGS sequence"/>
</dbReference>
<dbReference type="EMBL" id="QXGB01003102">
    <property type="protein sequence ID" value="KAE9172769.1"/>
    <property type="molecule type" value="Genomic_DNA"/>
</dbReference>
<dbReference type="EMBL" id="QXGF01000284">
    <property type="protein sequence ID" value="KAE8942865.1"/>
    <property type="molecule type" value="Genomic_DNA"/>
</dbReference>
<keyword evidence="11" id="KW-1185">Reference proteome</keyword>
<evidence type="ECO:0000313" key="1">
    <source>
        <dbReference type="EMBL" id="KAE8942865.1"/>
    </source>
</evidence>
<evidence type="ECO:0000313" key="8">
    <source>
        <dbReference type="EMBL" id="KAE9182134.1"/>
    </source>
</evidence>
<dbReference type="Proteomes" id="UP000440367">
    <property type="component" value="Unassembled WGS sequence"/>
</dbReference>
<dbReference type="EMBL" id="QXFZ01003029">
    <property type="protein sequence ID" value="KAE9071821.1"/>
    <property type="molecule type" value="Genomic_DNA"/>
</dbReference>
<dbReference type="Proteomes" id="UP000429523">
    <property type="component" value="Unassembled WGS sequence"/>
</dbReference>
<evidence type="ECO:0000313" key="11">
    <source>
        <dbReference type="Proteomes" id="UP000433483"/>
    </source>
</evidence>
<dbReference type="Proteomes" id="UP000437068">
    <property type="component" value="Unassembled WGS sequence"/>
</dbReference>
<dbReference type="EMBL" id="QXFW01003175">
    <property type="protein sequence ID" value="KAE8972513.1"/>
    <property type="molecule type" value="Genomic_DNA"/>
</dbReference>
<name>A0A6A3QYW7_9STRA</name>
<evidence type="ECO:0000313" key="10">
    <source>
        <dbReference type="Proteomes" id="UP000429523"/>
    </source>
</evidence>
<dbReference type="Proteomes" id="UP000441208">
    <property type="component" value="Unassembled WGS sequence"/>
</dbReference>
<evidence type="ECO:0000313" key="7">
    <source>
        <dbReference type="EMBL" id="KAE9177731.1"/>
    </source>
</evidence>
<dbReference type="EMBL" id="QXGE01003079">
    <property type="protein sequence ID" value="KAE9277220.1"/>
    <property type="molecule type" value="Genomic_DNA"/>
</dbReference>
<organism evidence="5 14">
    <name type="scientific">Phytophthora fragariae</name>
    <dbReference type="NCBI Taxonomy" id="53985"/>
    <lineage>
        <taxon>Eukaryota</taxon>
        <taxon>Sar</taxon>
        <taxon>Stramenopiles</taxon>
        <taxon>Oomycota</taxon>
        <taxon>Peronosporomycetes</taxon>
        <taxon>Peronosporales</taxon>
        <taxon>Peronosporaceae</taxon>
        <taxon>Phytophthora</taxon>
    </lineage>
</organism>
<evidence type="ECO:0000313" key="15">
    <source>
        <dbReference type="Proteomes" id="UP000441208"/>
    </source>
</evidence>
<comment type="caution">
    <text evidence="5">The sequence shown here is derived from an EMBL/GenBank/DDBJ whole genome shotgun (WGS) entry which is preliminary data.</text>
</comment>
<evidence type="ECO:0000313" key="16">
    <source>
        <dbReference type="Proteomes" id="UP000460718"/>
    </source>
</evidence>
<sequence length="49" mass="5088">MYLAVFTEDSSAQLQAATCTVLCFSALRSLAVATRRTFTSTGGAGLEAV</sequence>
<dbReference type="EMBL" id="QXFX01003203">
    <property type="protein sequence ID" value="KAE9070503.1"/>
    <property type="molecule type" value="Genomic_DNA"/>
</dbReference>
<dbReference type="Proteomes" id="UP000488956">
    <property type="component" value="Unassembled WGS sequence"/>
</dbReference>
<evidence type="ECO:0000313" key="6">
    <source>
        <dbReference type="EMBL" id="KAE9172769.1"/>
    </source>
</evidence>
<reference evidence="10 11" key="1">
    <citation type="submission" date="2018-08" db="EMBL/GenBank/DDBJ databases">
        <title>Genomic investigation of the strawberry pathogen Phytophthora fragariae indicates pathogenicity is determined by transcriptional variation in three key races.</title>
        <authorList>
            <person name="Adams T.M."/>
            <person name="Armitage A.D."/>
            <person name="Sobczyk M.K."/>
            <person name="Bates H.J."/>
            <person name="Dunwell J.M."/>
            <person name="Nellist C.F."/>
            <person name="Harrison R.J."/>
        </authorList>
    </citation>
    <scope>NUCLEOTIDE SEQUENCE [LARGE SCALE GENOMIC DNA]</scope>
    <source>
        <strain evidence="9 12">A4</strain>
        <strain evidence="8 13">BC-1</strain>
        <strain evidence="7 17">BC-23</strain>
        <strain evidence="6 11">NOV-27</strain>
        <strain evidence="5 14">NOV-5</strain>
        <strain evidence="4 15">NOV-71</strain>
        <strain evidence="1 10">NOV-9</strain>
        <strain evidence="3 18">ONT-3</strain>
        <strain evidence="2 16">SCRP245</strain>
    </source>
</reference>
<proteinExistence type="predicted"/>
<dbReference type="AlphaFoldDB" id="A0A6A3QYW7"/>
<evidence type="ECO:0000313" key="2">
    <source>
        <dbReference type="EMBL" id="KAE8972513.1"/>
    </source>
</evidence>
<evidence type="ECO:0000313" key="17">
    <source>
        <dbReference type="Proteomes" id="UP000476176"/>
    </source>
</evidence>
<evidence type="ECO:0000313" key="5">
    <source>
        <dbReference type="EMBL" id="KAE9085732.1"/>
    </source>
</evidence>
<dbReference type="EMBL" id="QXGA01003239">
    <property type="protein sequence ID" value="KAE9085732.1"/>
    <property type="molecule type" value="Genomic_DNA"/>
</dbReference>
<gene>
    <name evidence="9" type="ORF">PF001_g25760</name>
    <name evidence="8" type="ORF">PF002_g27078</name>
    <name evidence="7" type="ORF">PF004_g25691</name>
    <name evidence="6" type="ORF">PF005_g26558</name>
    <name evidence="5" type="ORF">PF006_g26189</name>
    <name evidence="4" type="ORF">PF007_g26411</name>
    <name evidence="1" type="ORF">PF009_g7392</name>
    <name evidence="3" type="ORF">PF010_g26240</name>
    <name evidence="2" type="ORF">PF011_g25609</name>
</gene>
<dbReference type="Proteomes" id="UP000433483">
    <property type="component" value="Unassembled WGS sequence"/>
</dbReference>
<evidence type="ECO:0000313" key="18">
    <source>
        <dbReference type="Proteomes" id="UP000488956"/>
    </source>
</evidence>
<evidence type="ECO:0000313" key="3">
    <source>
        <dbReference type="EMBL" id="KAE9070503.1"/>
    </source>
</evidence>
<dbReference type="Proteomes" id="UP000460718">
    <property type="component" value="Unassembled WGS sequence"/>
</dbReference>
<evidence type="ECO:0000313" key="9">
    <source>
        <dbReference type="EMBL" id="KAE9277220.1"/>
    </source>
</evidence>
<evidence type="ECO:0000313" key="13">
    <source>
        <dbReference type="Proteomes" id="UP000440367"/>
    </source>
</evidence>
<dbReference type="EMBL" id="QXGD01002966">
    <property type="protein sequence ID" value="KAE9182134.1"/>
    <property type="molecule type" value="Genomic_DNA"/>
</dbReference>
<evidence type="ECO:0000313" key="4">
    <source>
        <dbReference type="EMBL" id="KAE9071821.1"/>
    </source>
</evidence>
<evidence type="ECO:0000313" key="12">
    <source>
        <dbReference type="Proteomes" id="UP000437068"/>
    </source>
</evidence>